<evidence type="ECO:0000259" key="11">
    <source>
        <dbReference type="SMART" id="SM00836"/>
    </source>
</evidence>
<dbReference type="OrthoDB" id="9805987at2"/>
<name>A0A7K1GMF7_9FLAO</name>
<dbReference type="RefSeq" id="WP_155035989.1">
    <property type="nucleotide sequence ID" value="NZ_JAYMMG010000004.1"/>
</dbReference>
<dbReference type="InterPro" id="IPR014729">
    <property type="entry name" value="Rossmann-like_a/b/a_fold"/>
</dbReference>
<dbReference type="SMART" id="SM01016">
    <property type="entry name" value="Arg_tRNA_synt_N"/>
    <property type="match status" value="1"/>
</dbReference>
<dbReference type="NCBIfam" id="TIGR00456">
    <property type="entry name" value="argS"/>
    <property type="match status" value="1"/>
</dbReference>
<dbReference type="EC" id="6.1.1.19" evidence="9"/>
<evidence type="ECO:0000256" key="4">
    <source>
        <dbReference type="ARBA" id="ARBA00022741"/>
    </source>
</evidence>
<feature type="short sequence motif" description="'HIGH' region" evidence="9">
    <location>
        <begin position="123"/>
        <end position="133"/>
    </location>
</feature>
<evidence type="ECO:0000256" key="7">
    <source>
        <dbReference type="ARBA" id="ARBA00023146"/>
    </source>
</evidence>
<dbReference type="GO" id="GO:0005737">
    <property type="term" value="C:cytoplasm"/>
    <property type="evidence" value="ECO:0007669"/>
    <property type="project" value="UniProtKB-SubCell"/>
</dbReference>
<evidence type="ECO:0000256" key="3">
    <source>
        <dbReference type="ARBA" id="ARBA00022598"/>
    </source>
</evidence>
<keyword evidence="2 9" id="KW-0963">Cytoplasm</keyword>
<dbReference type="EMBL" id="WMJY01000017">
    <property type="protein sequence ID" value="MTH29998.1"/>
    <property type="molecule type" value="Genomic_DNA"/>
</dbReference>
<accession>A0A7K1GMF7</accession>
<keyword evidence="4 9" id="KW-0547">Nucleotide-binding</keyword>
<keyword evidence="3 9" id="KW-0436">Ligase</keyword>
<dbReference type="PRINTS" id="PR01038">
    <property type="entry name" value="TRNASYNTHARG"/>
</dbReference>
<evidence type="ECO:0000259" key="12">
    <source>
        <dbReference type="SMART" id="SM01016"/>
    </source>
</evidence>
<keyword evidence="14" id="KW-1185">Reference proteome</keyword>
<dbReference type="SUPFAM" id="SSF52374">
    <property type="entry name" value="Nucleotidylyl transferase"/>
    <property type="match status" value="1"/>
</dbReference>
<gene>
    <name evidence="9" type="primary">argS</name>
    <name evidence="13" type="ORF">GJV77_08740</name>
</gene>
<dbReference type="Gene3D" id="3.40.50.620">
    <property type="entry name" value="HUPs"/>
    <property type="match status" value="1"/>
</dbReference>
<dbReference type="InterPro" id="IPR001412">
    <property type="entry name" value="aa-tRNA-synth_I_CS"/>
</dbReference>
<dbReference type="PROSITE" id="PS00178">
    <property type="entry name" value="AA_TRNA_LIGASE_I"/>
    <property type="match status" value="1"/>
</dbReference>
<evidence type="ECO:0000256" key="6">
    <source>
        <dbReference type="ARBA" id="ARBA00022917"/>
    </source>
</evidence>
<dbReference type="SUPFAM" id="SSF55190">
    <property type="entry name" value="Arginyl-tRNA synthetase (ArgRS), N-terminal 'additional' domain"/>
    <property type="match status" value="1"/>
</dbReference>
<dbReference type="Pfam" id="PF05746">
    <property type="entry name" value="DALR_1"/>
    <property type="match status" value="1"/>
</dbReference>
<comment type="subcellular location">
    <subcellularLocation>
        <location evidence="9">Cytoplasm</location>
    </subcellularLocation>
</comment>
<evidence type="ECO:0000313" key="13">
    <source>
        <dbReference type="EMBL" id="MTH29998.1"/>
    </source>
</evidence>
<reference evidence="13 14" key="1">
    <citation type="journal article" date="2006" name="Int. J. Syst. Evol. Microbiol.">
        <title>Myroides pelagicus sp. nov., isolated from seawater in Thailand.</title>
        <authorList>
            <person name="Yoon J."/>
            <person name="Maneerat S."/>
            <person name="Kawai F."/>
            <person name="Yokota A."/>
        </authorList>
    </citation>
    <scope>NUCLEOTIDE SEQUENCE [LARGE SCALE GENOMIC DNA]</scope>
    <source>
        <strain evidence="13 14">SM1T</strain>
    </source>
</reference>
<comment type="catalytic activity">
    <reaction evidence="8 9">
        <text>tRNA(Arg) + L-arginine + ATP = L-arginyl-tRNA(Arg) + AMP + diphosphate</text>
        <dbReference type="Rhea" id="RHEA:20301"/>
        <dbReference type="Rhea" id="RHEA-COMP:9658"/>
        <dbReference type="Rhea" id="RHEA-COMP:9673"/>
        <dbReference type="ChEBI" id="CHEBI:30616"/>
        <dbReference type="ChEBI" id="CHEBI:32682"/>
        <dbReference type="ChEBI" id="CHEBI:33019"/>
        <dbReference type="ChEBI" id="CHEBI:78442"/>
        <dbReference type="ChEBI" id="CHEBI:78513"/>
        <dbReference type="ChEBI" id="CHEBI:456215"/>
        <dbReference type="EC" id="6.1.1.19"/>
    </reaction>
</comment>
<dbReference type="Gene3D" id="1.10.730.10">
    <property type="entry name" value="Isoleucyl-tRNA Synthetase, Domain 1"/>
    <property type="match status" value="1"/>
</dbReference>
<dbReference type="InterPro" id="IPR001278">
    <property type="entry name" value="Arg-tRNA-ligase"/>
</dbReference>
<dbReference type="InterPro" id="IPR036695">
    <property type="entry name" value="Arg-tRNA-synth_N_sf"/>
</dbReference>
<sequence length="592" mass="67309">MTLNQILTPQIEAGIQQLYGVTIDKVEYQATRKEFEGDITVVIFPFLRQIKGNPVEIGTKIGEYLVENTAVIERFNVVKGFLNLVVSDAYYIEFFNAIRLEEHFGYKTPEEGDKAVLVEYSSPNTNKPLHLGHVRNNLLGYAVSEILKASGKKVYKTQIINDRGIHICKSMLAWQKYGNGETPETTGLKGDKLVGNYYVKFDVEYKSQIKELMAQGMTEEEAKKEAPIIKEAKQMLVDWENNDPEVIKLWEMMNQWVYTGFDVSYKNLGVDFDKVYYESNTYLLGKDEVLKGLEQGVFFKKEDNSVWIDLSEEGLDEKLVLRGDGTSVYMTQDIGTAIQRVNDFGDVGGMVYTVGNEQDYHFKVLFLILKKLGFEWAESLFHLSYGMVELPSGKMKSREGTVVDADDLMQEMTDTAKTISEELGKLEGYSEEERAELFKTIGLGALKYFILKVDPRKGIMFNPKESVDFAGNTGPFIQYTYARIQSILRKADFDYSTKVEGITLEPKEKELLKLLAEFPVVIQDAGRTHSPALVANYVYELVREYNSFYQTVSILGEENTVLKIFRVQLSEKVGMVVRDAFALLGIAVPERM</sequence>
<evidence type="ECO:0000256" key="1">
    <source>
        <dbReference type="ARBA" id="ARBA00005594"/>
    </source>
</evidence>
<organism evidence="13 14">
    <name type="scientific">Myroides pelagicus</name>
    <dbReference type="NCBI Taxonomy" id="270914"/>
    <lineage>
        <taxon>Bacteria</taxon>
        <taxon>Pseudomonadati</taxon>
        <taxon>Bacteroidota</taxon>
        <taxon>Flavobacteriia</taxon>
        <taxon>Flavobacteriales</taxon>
        <taxon>Flavobacteriaceae</taxon>
        <taxon>Myroides</taxon>
    </lineage>
</organism>
<keyword evidence="7 9" id="KW-0030">Aminoacyl-tRNA synthetase</keyword>
<dbReference type="InterPro" id="IPR035684">
    <property type="entry name" value="ArgRS_core"/>
</dbReference>
<dbReference type="FunFam" id="3.40.50.620:FF:000125">
    <property type="entry name" value="Arginine--tRNA ligase"/>
    <property type="match status" value="1"/>
</dbReference>
<dbReference type="PANTHER" id="PTHR11956:SF5">
    <property type="entry name" value="ARGININE--TRNA LIGASE, CYTOPLASMIC"/>
    <property type="match status" value="1"/>
</dbReference>
<feature type="domain" description="DALR anticodon binding" evidence="11">
    <location>
        <begin position="477"/>
        <end position="592"/>
    </location>
</feature>
<keyword evidence="6 9" id="KW-0648">Protein biosynthesis</keyword>
<dbReference type="PANTHER" id="PTHR11956">
    <property type="entry name" value="ARGINYL-TRNA SYNTHETASE"/>
    <property type="match status" value="1"/>
</dbReference>
<dbReference type="InterPro" id="IPR009080">
    <property type="entry name" value="tRNAsynth_Ia_anticodon-bd"/>
</dbReference>
<evidence type="ECO:0000313" key="14">
    <source>
        <dbReference type="Proteomes" id="UP000488936"/>
    </source>
</evidence>
<dbReference type="Pfam" id="PF03485">
    <property type="entry name" value="Arg_tRNA_synt_N"/>
    <property type="match status" value="1"/>
</dbReference>
<evidence type="ECO:0000256" key="10">
    <source>
        <dbReference type="RuleBase" id="RU363038"/>
    </source>
</evidence>
<dbReference type="InterPro" id="IPR008909">
    <property type="entry name" value="DALR_anticod-bd"/>
</dbReference>
<evidence type="ECO:0000256" key="2">
    <source>
        <dbReference type="ARBA" id="ARBA00022490"/>
    </source>
</evidence>
<dbReference type="Pfam" id="PF00750">
    <property type="entry name" value="tRNA-synt_1d"/>
    <property type="match status" value="1"/>
</dbReference>
<comment type="subunit">
    <text evidence="9">Monomer.</text>
</comment>
<dbReference type="AlphaFoldDB" id="A0A7K1GMF7"/>
<dbReference type="InterPro" id="IPR005148">
    <property type="entry name" value="Arg-tRNA-synth_N"/>
</dbReference>
<evidence type="ECO:0000256" key="5">
    <source>
        <dbReference type="ARBA" id="ARBA00022840"/>
    </source>
</evidence>
<keyword evidence="5 9" id="KW-0067">ATP-binding</keyword>
<dbReference type="HAMAP" id="MF_00123">
    <property type="entry name" value="Arg_tRNA_synth"/>
    <property type="match status" value="1"/>
</dbReference>
<dbReference type="GO" id="GO:0005524">
    <property type="term" value="F:ATP binding"/>
    <property type="evidence" value="ECO:0007669"/>
    <property type="project" value="UniProtKB-UniRule"/>
</dbReference>
<comment type="similarity">
    <text evidence="1 9 10">Belongs to the class-I aminoacyl-tRNA synthetase family.</text>
</comment>
<dbReference type="GO" id="GO:0006420">
    <property type="term" value="P:arginyl-tRNA aminoacylation"/>
    <property type="evidence" value="ECO:0007669"/>
    <property type="project" value="UniProtKB-UniRule"/>
</dbReference>
<dbReference type="SMART" id="SM00836">
    <property type="entry name" value="DALR_1"/>
    <property type="match status" value="1"/>
</dbReference>
<protein>
    <recommendedName>
        <fullName evidence="9">Arginine--tRNA ligase</fullName>
        <ecNumber evidence="9">6.1.1.19</ecNumber>
    </recommendedName>
    <alternativeName>
        <fullName evidence="9">Arginyl-tRNA synthetase</fullName>
        <shortName evidence="9">ArgRS</shortName>
    </alternativeName>
</protein>
<dbReference type="SUPFAM" id="SSF47323">
    <property type="entry name" value="Anticodon-binding domain of a subclass of class I aminoacyl-tRNA synthetases"/>
    <property type="match status" value="1"/>
</dbReference>
<proteinExistence type="inferred from homology"/>
<evidence type="ECO:0000256" key="9">
    <source>
        <dbReference type="HAMAP-Rule" id="MF_00123"/>
    </source>
</evidence>
<comment type="caution">
    <text evidence="13">The sequence shown here is derived from an EMBL/GenBank/DDBJ whole genome shotgun (WGS) entry which is preliminary data.</text>
</comment>
<feature type="domain" description="Arginyl tRNA synthetase N-terminal" evidence="12">
    <location>
        <begin position="5"/>
        <end position="86"/>
    </location>
</feature>
<dbReference type="GO" id="GO:0004814">
    <property type="term" value="F:arginine-tRNA ligase activity"/>
    <property type="evidence" value="ECO:0007669"/>
    <property type="project" value="UniProtKB-UniRule"/>
</dbReference>
<dbReference type="Proteomes" id="UP000488936">
    <property type="component" value="Unassembled WGS sequence"/>
</dbReference>
<dbReference type="Gene3D" id="3.30.1360.70">
    <property type="entry name" value="Arginyl tRNA synthetase N-terminal domain"/>
    <property type="match status" value="1"/>
</dbReference>
<evidence type="ECO:0000256" key="8">
    <source>
        <dbReference type="ARBA" id="ARBA00049339"/>
    </source>
</evidence>